<evidence type="ECO:0000313" key="1">
    <source>
        <dbReference type="EMBL" id="MBO1266482.1"/>
    </source>
</evidence>
<comment type="caution">
    <text evidence="1">The sequence shown here is derived from an EMBL/GenBank/DDBJ whole genome shotgun (WGS) entry which is preliminary data.</text>
</comment>
<keyword evidence="2" id="KW-1185">Reference proteome</keyword>
<dbReference type="RefSeq" id="WP_207614240.1">
    <property type="nucleotide sequence ID" value="NZ_JAFNLL010000002.1"/>
</dbReference>
<protein>
    <recommendedName>
        <fullName evidence="3">Glycosyltransferase</fullName>
    </recommendedName>
</protein>
<dbReference type="Proteomes" id="UP000664164">
    <property type="component" value="Unassembled WGS sequence"/>
</dbReference>
<evidence type="ECO:0008006" key="3">
    <source>
        <dbReference type="Google" id="ProtNLM"/>
    </source>
</evidence>
<accession>A0A939HEF8</accession>
<reference evidence="1" key="1">
    <citation type="submission" date="2021-03" db="EMBL/GenBank/DDBJ databases">
        <title>A new species, PO-11, isolated from a karst cave deposit.</title>
        <authorList>
            <person name="Zhaoxiaoyong W."/>
        </authorList>
    </citation>
    <scope>NUCLEOTIDE SEQUENCE</scope>
    <source>
        <strain evidence="1">PO-11</strain>
    </source>
</reference>
<sequence>MTGTMLKPAGPDRLTRVTVRRVRKASKRMRAYLGVAHLRLRNILTRDPVAGTADVVVSMTTYGQRFRTVDLALESIARGTVRPRRLILWLDDPALLKSEQPGLRRLQRRGVEVRFSRNFGPHTKYYPCVAGACDPVSPLVTADDDIVYPPRWLQSLVEANSRYPDMVHGHWVSVIGTNRGSITQYEAWSRRRDTRPGFNNLAMGVYGVIYPPAMQRELRNRGELFMDVCPGADDIWLNWVALRAGIQTRQVEAKSHRFPVIPGSHARAPSGVNGTHRGNDRWIRTLYSAEDISTLAATGPAEWLNEGDGRGGVTG</sequence>
<dbReference type="EMBL" id="JAFNLL010000002">
    <property type="protein sequence ID" value="MBO1266482.1"/>
    <property type="molecule type" value="Genomic_DNA"/>
</dbReference>
<name>A0A939HEF8_9MICC</name>
<dbReference type="AlphaFoldDB" id="A0A939HEF8"/>
<organism evidence="1 2">
    <name type="scientific">Arthrobacter cavernae</name>
    <dbReference type="NCBI Taxonomy" id="2817681"/>
    <lineage>
        <taxon>Bacteria</taxon>
        <taxon>Bacillati</taxon>
        <taxon>Actinomycetota</taxon>
        <taxon>Actinomycetes</taxon>
        <taxon>Micrococcales</taxon>
        <taxon>Micrococcaceae</taxon>
        <taxon>Arthrobacter</taxon>
    </lineage>
</organism>
<proteinExistence type="predicted"/>
<dbReference type="SUPFAM" id="SSF53448">
    <property type="entry name" value="Nucleotide-diphospho-sugar transferases"/>
    <property type="match status" value="1"/>
</dbReference>
<gene>
    <name evidence="1" type="ORF">J1902_00545</name>
</gene>
<dbReference type="InterPro" id="IPR029044">
    <property type="entry name" value="Nucleotide-diphossugar_trans"/>
</dbReference>
<evidence type="ECO:0000313" key="2">
    <source>
        <dbReference type="Proteomes" id="UP000664164"/>
    </source>
</evidence>